<protein>
    <submittedName>
        <fullName evidence="2">Uncharacterized protein</fullName>
    </submittedName>
</protein>
<dbReference type="OrthoDB" id="981859at2"/>
<organism evidence="2 3">
    <name type="scientific">Sediminitomix flava</name>
    <dbReference type="NCBI Taxonomy" id="379075"/>
    <lineage>
        <taxon>Bacteria</taxon>
        <taxon>Pseudomonadati</taxon>
        <taxon>Bacteroidota</taxon>
        <taxon>Cytophagia</taxon>
        <taxon>Cytophagales</taxon>
        <taxon>Flammeovirgaceae</taxon>
        <taxon>Sediminitomix</taxon>
    </lineage>
</organism>
<gene>
    <name evidence="2" type="ORF">BC781_101239</name>
</gene>
<comment type="caution">
    <text evidence="2">The sequence shown here is derived from an EMBL/GenBank/DDBJ whole genome shotgun (WGS) entry which is preliminary data.</text>
</comment>
<keyword evidence="3" id="KW-1185">Reference proteome</keyword>
<evidence type="ECO:0000313" key="2">
    <source>
        <dbReference type="EMBL" id="PWJ43889.1"/>
    </source>
</evidence>
<feature type="coiled-coil region" evidence="1">
    <location>
        <begin position="128"/>
        <end position="158"/>
    </location>
</feature>
<name>A0A315ZFF5_SEDFL</name>
<dbReference type="RefSeq" id="WP_146201591.1">
    <property type="nucleotide sequence ID" value="NZ_QGDO01000001.1"/>
</dbReference>
<evidence type="ECO:0000256" key="1">
    <source>
        <dbReference type="SAM" id="Coils"/>
    </source>
</evidence>
<dbReference type="EMBL" id="QGDO01000001">
    <property type="protein sequence ID" value="PWJ43889.1"/>
    <property type="molecule type" value="Genomic_DNA"/>
</dbReference>
<dbReference type="AlphaFoldDB" id="A0A315ZFF5"/>
<dbReference type="Proteomes" id="UP000245535">
    <property type="component" value="Unassembled WGS sequence"/>
</dbReference>
<reference evidence="2 3" key="1">
    <citation type="submission" date="2018-03" db="EMBL/GenBank/DDBJ databases">
        <title>Genomic Encyclopedia of Archaeal and Bacterial Type Strains, Phase II (KMG-II): from individual species to whole genera.</title>
        <authorList>
            <person name="Goeker M."/>
        </authorList>
    </citation>
    <scope>NUCLEOTIDE SEQUENCE [LARGE SCALE GENOMIC DNA]</scope>
    <source>
        <strain evidence="2 3">DSM 28229</strain>
    </source>
</reference>
<dbReference type="PROSITE" id="PS51257">
    <property type="entry name" value="PROKAR_LIPOPROTEIN"/>
    <property type="match status" value="1"/>
</dbReference>
<accession>A0A315ZFF5</accession>
<sequence>MKILSILFIPLFLFSCNSQDEVVQKAEVVEDITPEVLESDSYFTVKSEFRGNDIVKRIYDEAVEKDVKLRSLQESLDTIKDFEDDKLGAYRKYISQNKSYWRTVERYTAQLRDSVLQKEIESYFIKEIEAYEADIASLKNTEEEIEGRAQRLKDQEILLKLMVSLSMIKNYQEHKKPDLEPLNEVKNTYDTLINGIGAYTYLNQ</sequence>
<keyword evidence="1" id="KW-0175">Coiled coil</keyword>
<proteinExistence type="predicted"/>
<evidence type="ECO:0000313" key="3">
    <source>
        <dbReference type="Proteomes" id="UP000245535"/>
    </source>
</evidence>